<dbReference type="InterPro" id="IPR003599">
    <property type="entry name" value="Ig_sub"/>
</dbReference>
<evidence type="ECO:0000313" key="6">
    <source>
        <dbReference type="RefSeq" id="XP_005100670.1"/>
    </source>
</evidence>
<dbReference type="RefSeq" id="XP_005100671.1">
    <property type="nucleotide sequence ID" value="XM_005100614.3"/>
</dbReference>
<evidence type="ECO:0000313" key="9">
    <source>
        <dbReference type="RefSeq" id="XP_005100673.1"/>
    </source>
</evidence>
<dbReference type="RefSeq" id="XP_005100670.1">
    <property type="nucleotide sequence ID" value="XM_005100613.3"/>
</dbReference>
<evidence type="ECO:0000313" key="8">
    <source>
        <dbReference type="RefSeq" id="XP_005100672.1"/>
    </source>
</evidence>
<dbReference type="Pfam" id="PF07679">
    <property type="entry name" value="I-set"/>
    <property type="match status" value="1"/>
</dbReference>
<dbReference type="Proteomes" id="UP000694888">
    <property type="component" value="Unplaced"/>
</dbReference>
<dbReference type="InterPro" id="IPR007110">
    <property type="entry name" value="Ig-like_dom"/>
</dbReference>
<dbReference type="InterPro" id="IPR003598">
    <property type="entry name" value="Ig_sub2"/>
</dbReference>
<dbReference type="RefSeq" id="XP_005100677.1">
    <property type="nucleotide sequence ID" value="XM_005100620.3"/>
</dbReference>
<dbReference type="SMART" id="SM00409">
    <property type="entry name" value="IG"/>
    <property type="match status" value="1"/>
</dbReference>
<dbReference type="RefSeq" id="XP_035826218.1">
    <property type="nucleotide sequence ID" value="XM_035970325.1"/>
</dbReference>
<feature type="domain" description="Ig-like" evidence="4">
    <location>
        <begin position="54"/>
        <end position="144"/>
    </location>
</feature>
<dbReference type="RefSeq" id="XP_005100672.1">
    <property type="nucleotide sequence ID" value="XM_005100615.3"/>
</dbReference>
<evidence type="ECO:0000256" key="2">
    <source>
        <dbReference type="ARBA" id="ARBA00023157"/>
    </source>
</evidence>
<name>A0ABM0JST2_APLCA</name>
<evidence type="ECO:0000313" key="16">
    <source>
        <dbReference type="RefSeq" id="XP_035826218.1"/>
    </source>
</evidence>
<keyword evidence="5" id="KW-1185">Reference proteome</keyword>
<dbReference type="PROSITE" id="PS50835">
    <property type="entry name" value="IG_LIKE"/>
    <property type="match status" value="1"/>
</dbReference>
<evidence type="ECO:0000313" key="12">
    <source>
        <dbReference type="RefSeq" id="XP_005100676.1"/>
    </source>
</evidence>
<keyword evidence="1" id="KW-0677">Repeat</keyword>
<sequence length="159" mass="17522">MWWGSQFYYALLGLVAAAALQLDSAHASGAADVPVHGNETFAFRELVVQSQSPPKITLAPRDKKVLEEGTVSFFCRASGNPAPSFHWERLGKRVNARRNRFEVIEAPHISVLRIKPVKANKDNSTFTCVANNGLGEARADAQLKVIRKVDGRDGEFFVV</sequence>
<evidence type="ECO:0000313" key="15">
    <source>
        <dbReference type="RefSeq" id="XP_012939221.1"/>
    </source>
</evidence>
<dbReference type="RefSeq" id="XP_005100674.1">
    <property type="nucleotide sequence ID" value="XM_005100617.3"/>
</dbReference>
<protein>
    <submittedName>
        <fullName evidence="6 7">Tyrosine-protein phosphatase Lar</fullName>
    </submittedName>
</protein>
<accession>A0ABM0JST2</accession>
<dbReference type="InterPro" id="IPR013098">
    <property type="entry name" value="Ig_I-set"/>
</dbReference>
<evidence type="ECO:0000313" key="10">
    <source>
        <dbReference type="RefSeq" id="XP_005100674.1"/>
    </source>
</evidence>
<keyword evidence="3" id="KW-0732">Signal</keyword>
<dbReference type="RefSeq" id="XP_012939221.1">
    <property type="nucleotide sequence ID" value="XM_013083767.2"/>
</dbReference>
<dbReference type="RefSeq" id="XP_005100675.1">
    <property type="nucleotide sequence ID" value="XM_005100618.3"/>
</dbReference>
<dbReference type="GeneID" id="101849468"/>
<feature type="chain" id="PRO_5045021110" evidence="3">
    <location>
        <begin position="28"/>
        <end position="159"/>
    </location>
</feature>
<dbReference type="RefSeq" id="XP_005100676.1">
    <property type="nucleotide sequence ID" value="XM_005100619.3"/>
</dbReference>
<dbReference type="InterPro" id="IPR013783">
    <property type="entry name" value="Ig-like_fold"/>
</dbReference>
<evidence type="ECO:0000313" key="11">
    <source>
        <dbReference type="RefSeq" id="XP_005100675.1"/>
    </source>
</evidence>
<gene>
    <name evidence="6 7 8 9 10 11 12 13 14 15 16 17" type="primary">LOC101849468</name>
</gene>
<evidence type="ECO:0000259" key="4">
    <source>
        <dbReference type="PROSITE" id="PS50835"/>
    </source>
</evidence>
<evidence type="ECO:0000256" key="1">
    <source>
        <dbReference type="ARBA" id="ARBA00022737"/>
    </source>
</evidence>
<dbReference type="PANTHER" id="PTHR44170:SF6">
    <property type="entry name" value="CONTACTIN"/>
    <property type="match status" value="1"/>
</dbReference>
<feature type="signal peptide" evidence="3">
    <location>
        <begin position="1"/>
        <end position="27"/>
    </location>
</feature>
<evidence type="ECO:0000313" key="17">
    <source>
        <dbReference type="RefSeq" id="XP_035826219.1"/>
    </source>
</evidence>
<dbReference type="SUPFAM" id="SSF48726">
    <property type="entry name" value="Immunoglobulin"/>
    <property type="match status" value="1"/>
</dbReference>
<evidence type="ECO:0000313" key="7">
    <source>
        <dbReference type="RefSeq" id="XP_005100671.1"/>
    </source>
</evidence>
<dbReference type="PANTHER" id="PTHR44170">
    <property type="entry name" value="PROTEIN SIDEKICK"/>
    <property type="match status" value="1"/>
</dbReference>
<evidence type="ECO:0000313" key="13">
    <source>
        <dbReference type="RefSeq" id="XP_005100677.1"/>
    </source>
</evidence>
<organism evidence="5 8">
    <name type="scientific">Aplysia californica</name>
    <name type="common">California sea hare</name>
    <dbReference type="NCBI Taxonomy" id="6500"/>
    <lineage>
        <taxon>Eukaryota</taxon>
        <taxon>Metazoa</taxon>
        <taxon>Spiralia</taxon>
        <taxon>Lophotrochozoa</taxon>
        <taxon>Mollusca</taxon>
        <taxon>Gastropoda</taxon>
        <taxon>Heterobranchia</taxon>
        <taxon>Euthyneura</taxon>
        <taxon>Tectipleura</taxon>
        <taxon>Aplysiida</taxon>
        <taxon>Aplysioidea</taxon>
        <taxon>Aplysiidae</taxon>
        <taxon>Aplysia</taxon>
    </lineage>
</organism>
<keyword evidence="2" id="KW-1015">Disulfide bond</keyword>
<dbReference type="RefSeq" id="XP_005100673.1">
    <property type="nucleotide sequence ID" value="XM_005100616.3"/>
</dbReference>
<dbReference type="InterPro" id="IPR036179">
    <property type="entry name" value="Ig-like_dom_sf"/>
</dbReference>
<dbReference type="SMART" id="SM00408">
    <property type="entry name" value="IGc2"/>
    <property type="match status" value="1"/>
</dbReference>
<evidence type="ECO:0000313" key="14">
    <source>
        <dbReference type="RefSeq" id="XP_012939220.1"/>
    </source>
</evidence>
<dbReference type="RefSeq" id="XP_012939220.1">
    <property type="nucleotide sequence ID" value="XM_013083766.2"/>
</dbReference>
<proteinExistence type="predicted"/>
<evidence type="ECO:0000256" key="3">
    <source>
        <dbReference type="SAM" id="SignalP"/>
    </source>
</evidence>
<dbReference type="Gene3D" id="2.60.40.10">
    <property type="entry name" value="Immunoglobulins"/>
    <property type="match status" value="1"/>
</dbReference>
<dbReference type="RefSeq" id="XP_035826219.1">
    <property type="nucleotide sequence ID" value="XM_035970326.1"/>
</dbReference>
<evidence type="ECO:0000313" key="5">
    <source>
        <dbReference type="Proteomes" id="UP000694888"/>
    </source>
</evidence>
<reference evidence="6 7" key="1">
    <citation type="submission" date="2025-05" db="UniProtKB">
        <authorList>
            <consortium name="RefSeq"/>
        </authorList>
    </citation>
    <scope>IDENTIFICATION</scope>
</reference>